<dbReference type="RefSeq" id="WP_273595215.1">
    <property type="nucleotide sequence ID" value="NZ_JAQQXS010000002.1"/>
</dbReference>
<dbReference type="InterPro" id="IPR001509">
    <property type="entry name" value="Epimerase_deHydtase"/>
</dbReference>
<reference evidence="4 5" key="1">
    <citation type="submission" date="2022-10" db="EMBL/GenBank/DDBJ databases">
        <title>paucibacter sp. hw8 Genome sequencing.</title>
        <authorList>
            <person name="Park S."/>
        </authorList>
    </citation>
    <scope>NUCLEOTIDE SEQUENCE [LARGE SCALE GENOMIC DNA]</scope>
    <source>
        <strain evidence="5">hw8</strain>
    </source>
</reference>
<comment type="pathway">
    <text evidence="1">Bacterial outer membrane biogenesis; LPS O-antigen biosynthesis.</text>
</comment>
<sequence length="305" mass="33631">MRILLTGATGFLGSALAHHWHAQGHVLMLPLRPASHTWRIAALLPHTRHVQWVRVQGQDELPGLVESFAPEAVVHTACTYGRLGETALNVLDANVRFGMALLEGVLRLNKADPPCTFLNTGTVLAPEVSLYALSKTQFSHWGAALAEQHPAALQFINIRLQQMYGPGDDRSKFTTHILESCRRNEARLALTPGEQRRDMIHVADVVSAYDCILQQHRSFAPTDTIDVGSGLAPRVRDFAELAKQLTLADTLLDFGAVPYRANEAMHCVADTTRLGELGWRPAFDLESGLRHTLEHSPATARETHP</sequence>
<evidence type="ECO:0000256" key="1">
    <source>
        <dbReference type="ARBA" id="ARBA00005125"/>
    </source>
</evidence>
<protein>
    <submittedName>
        <fullName evidence="4">NAD-dependent epimerase/dehydratase family protein</fullName>
    </submittedName>
</protein>
<name>A0ABT5KNU5_9BURK</name>
<evidence type="ECO:0000313" key="5">
    <source>
        <dbReference type="Proteomes" id="UP001219862"/>
    </source>
</evidence>
<comment type="similarity">
    <text evidence="2">Belongs to the NAD(P)-dependent epimerase/dehydratase family.</text>
</comment>
<dbReference type="Pfam" id="PF01370">
    <property type="entry name" value="Epimerase"/>
    <property type="match status" value="1"/>
</dbReference>
<comment type="caution">
    <text evidence="4">The sequence shown here is derived from an EMBL/GenBank/DDBJ whole genome shotgun (WGS) entry which is preliminary data.</text>
</comment>
<dbReference type="SUPFAM" id="SSF51735">
    <property type="entry name" value="NAD(P)-binding Rossmann-fold domains"/>
    <property type="match status" value="1"/>
</dbReference>
<evidence type="ECO:0000256" key="2">
    <source>
        <dbReference type="ARBA" id="ARBA00007637"/>
    </source>
</evidence>
<proteinExistence type="inferred from homology"/>
<evidence type="ECO:0000313" key="4">
    <source>
        <dbReference type="EMBL" id="MDC8784100.1"/>
    </source>
</evidence>
<organism evidence="4 5">
    <name type="scientific">Roseateles koreensis</name>
    <dbReference type="NCBI Taxonomy" id="2987526"/>
    <lineage>
        <taxon>Bacteria</taxon>
        <taxon>Pseudomonadati</taxon>
        <taxon>Pseudomonadota</taxon>
        <taxon>Betaproteobacteria</taxon>
        <taxon>Burkholderiales</taxon>
        <taxon>Sphaerotilaceae</taxon>
        <taxon>Roseateles</taxon>
    </lineage>
</organism>
<gene>
    <name evidence="4" type="ORF">PRZ01_02705</name>
</gene>
<dbReference type="Gene3D" id="3.40.50.720">
    <property type="entry name" value="NAD(P)-binding Rossmann-like Domain"/>
    <property type="match status" value="1"/>
</dbReference>
<dbReference type="InterPro" id="IPR036291">
    <property type="entry name" value="NAD(P)-bd_dom_sf"/>
</dbReference>
<dbReference type="EMBL" id="JAQQXS010000002">
    <property type="protein sequence ID" value="MDC8784100.1"/>
    <property type="molecule type" value="Genomic_DNA"/>
</dbReference>
<keyword evidence="5" id="KW-1185">Reference proteome</keyword>
<evidence type="ECO:0000259" key="3">
    <source>
        <dbReference type="Pfam" id="PF01370"/>
    </source>
</evidence>
<accession>A0ABT5KNU5</accession>
<dbReference type="Proteomes" id="UP001219862">
    <property type="component" value="Unassembled WGS sequence"/>
</dbReference>
<feature type="domain" description="NAD-dependent epimerase/dehydratase" evidence="3">
    <location>
        <begin position="3"/>
        <end position="228"/>
    </location>
</feature>
<dbReference type="PANTHER" id="PTHR43000">
    <property type="entry name" value="DTDP-D-GLUCOSE 4,6-DEHYDRATASE-RELATED"/>
    <property type="match status" value="1"/>
</dbReference>